<dbReference type="GO" id="GO:0031012">
    <property type="term" value="C:extracellular matrix"/>
    <property type="evidence" value="ECO:0007669"/>
    <property type="project" value="TreeGrafter"/>
</dbReference>
<reference evidence="2 3" key="1">
    <citation type="submission" date="2020-06" db="EMBL/GenBank/DDBJ databases">
        <authorList>
            <person name="Li R."/>
            <person name="Bekaert M."/>
        </authorList>
    </citation>
    <scope>NUCLEOTIDE SEQUENCE [LARGE SCALE GENOMIC DNA]</scope>
    <source>
        <strain evidence="3">wild</strain>
    </source>
</reference>
<proteinExistence type="predicted"/>
<dbReference type="InterPro" id="IPR032675">
    <property type="entry name" value="LRR_dom_sf"/>
</dbReference>
<dbReference type="EMBL" id="CACVKT020006655">
    <property type="protein sequence ID" value="CAC5402893.1"/>
    <property type="molecule type" value="Genomic_DNA"/>
</dbReference>
<accession>A0A6J8D2E5</accession>
<protein>
    <recommendedName>
        <fullName evidence="4">LRRNT domain-containing protein</fullName>
    </recommendedName>
</protein>
<keyword evidence="1" id="KW-0732">Signal</keyword>
<dbReference type="PANTHER" id="PTHR24373:SF398">
    <property type="entry name" value="LEUCINE-RICH REPEAT-CONTAINING G-PROTEIN COUPLED RECEPTOR 6"/>
    <property type="match status" value="1"/>
</dbReference>
<evidence type="ECO:0000313" key="2">
    <source>
        <dbReference type="EMBL" id="CAC5402893.1"/>
    </source>
</evidence>
<dbReference type="OrthoDB" id="1421090at2759"/>
<dbReference type="SUPFAM" id="SSF52058">
    <property type="entry name" value="L domain-like"/>
    <property type="match status" value="1"/>
</dbReference>
<evidence type="ECO:0000256" key="1">
    <source>
        <dbReference type="ARBA" id="ARBA00022729"/>
    </source>
</evidence>
<dbReference type="AlphaFoldDB" id="A0A6J8D2E5"/>
<dbReference type="Proteomes" id="UP000507470">
    <property type="component" value="Unassembled WGS sequence"/>
</dbReference>
<gene>
    <name evidence="2" type="ORF">MCOR_36824</name>
</gene>
<dbReference type="PANTHER" id="PTHR24373">
    <property type="entry name" value="SLIT RELATED LEUCINE-RICH REPEAT NEURONAL PROTEIN"/>
    <property type="match status" value="1"/>
</dbReference>
<dbReference type="InterPro" id="IPR050328">
    <property type="entry name" value="Dev_Immune_Receptor"/>
</dbReference>
<dbReference type="Gene3D" id="3.80.10.10">
    <property type="entry name" value="Ribonuclease Inhibitor"/>
    <property type="match status" value="1"/>
</dbReference>
<dbReference type="GO" id="GO:0005615">
    <property type="term" value="C:extracellular space"/>
    <property type="evidence" value="ECO:0007669"/>
    <property type="project" value="TreeGrafter"/>
</dbReference>
<evidence type="ECO:0008006" key="4">
    <source>
        <dbReference type="Google" id="ProtNLM"/>
    </source>
</evidence>
<sequence>MPCSKTSKGYATVDCSWKNISRIPHLAESTVFLNVSHNLIDSIGKELLKAANHLSTLNLSFYRLSTINFTTFTGKLRYLSLDNNELVYSSQTFPIGIFQPLKSLSHLSLKNNNNRSSCCESFPDETILDLFDLATLELDAGDRGFGKRIRKAIETEILGIRDQFNIFNVKNYTQIY</sequence>
<keyword evidence="3" id="KW-1185">Reference proteome</keyword>
<name>A0A6J8D2E5_MYTCO</name>
<evidence type="ECO:0000313" key="3">
    <source>
        <dbReference type="Proteomes" id="UP000507470"/>
    </source>
</evidence>
<organism evidence="2 3">
    <name type="scientific">Mytilus coruscus</name>
    <name type="common">Sea mussel</name>
    <dbReference type="NCBI Taxonomy" id="42192"/>
    <lineage>
        <taxon>Eukaryota</taxon>
        <taxon>Metazoa</taxon>
        <taxon>Spiralia</taxon>
        <taxon>Lophotrochozoa</taxon>
        <taxon>Mollusca</taxon>
        <taxon>Bivalvia</taxon>
        <taxon>Autobranchia</taxon>
        <taxon>Pteriomorphia</taxon>
        <taxon>Mytilida</taxon>
        <taxon>Mytiloidea</taxon>
        <taxon>Mytilidae</taxon>
        <taxon>Mytilinae</taxon>
        <taxon>Mytilus</taxon>
    </lineage>
</organism>